<organism evidence="1 2">
    <name type="scientific">Diploscapter pachys</name>
    <dbReference type="NCBI Taxonomy" id="2018661"/>
    <lineage>
        <taxon>Eukaryota</taxon>
        <taxon>Metazoa</taxon>
        <taxon>Ecdysozoa</taxon>
        <taxon>Nematoda</taxon>
        <taxon>Chromadorea</taxon>
        <taxon>Rhabditida</taxon>
        <taxon>Rhabditina</taxon>
        <taxon>Rhabditomorpha</taxon>
        <taxon>Rhabditoidea</taxon>
        <taxon>Rhabditidae</taxon>
        <taxon>Diploscapter</taxon>
    </lineage>
</organism>
<reference evidence="1 2" key="1">
    <citation type="journal article" date="2017" name="Curr. Biol.">
        <title>Genome architecture and evolution of a unichromosomal asexual nematode.</title>
        <authorList>
            <person name="Fradin H."/>
            <person name="Zegar C."/>
            <person name="Gutwein M."/>
            <person name="Lucas J."/>
            <person name="Kovtun M."/>
            <person name="Corcoran D."/>
            <person name="Baugh L.R."/>
            <person name="Kiontke K."/>
            <person name="Gunsalus K."/>
            <person name="Fitch D.H."/>
            <person name="Piano F."/>
        </authorList>
    </citation>
    <scope>NUCLEOTIDE SEQUENCE [LARGE SCALE GENOMIC DNA]</scope>
    <source>
        <strain evidence="1">PF1309</strain>
    </source>
</reference>
<dbReference type="AlphaFoldDB" id="A0A2A2LZV8"/>
<keyword evidence="2" id="KW-1185">Reference proteome</keyword>
<protein>
    <submittedName>
        <fullName evidence="1">Uncharacterized protein</fullName>
    </submittedName>
</protein>
<accession>A0A2A2LZV8</accession>
<gene>
    <name evidence="1" type="ORF">WR25_23170</name>
</gene>
<name>A0A2A2LZV8_9BILA</name>
<dbReference type="Proteomes" id="UP000218231">
    <property type="component" value="Unassembled WGS sequence"/>
</dbReference>
<evidence type="ECO:0000313" key="2">
    <source>
        <dbReference type="Proteomes" id="UP000218231"/>
    </source>
</evidence>
<proteinExistence type="predicted"/>
<evidence type="ECO:0000313" key="1">
    <source>
        <dbReference type="EMBL" id="PAV91718.1"/>
    </source>
</evidence>
<dbReference type="EMBL" id="LIAE01006299">
    <property type="protein sequence ID" value="PAV91718.1"/>
    <property type="molecule type" value="Genomic_DNA"/>
</dbReference>
<sequence>MLAIIGTIFSYAMNIPVFLQSFQKQNTSAPIKMEPRPQFILDGLIPFGTWLFFIHTSRIAKKSNIAETQTTHLG</sequence>
<comment type="caution">
    <text evidence="1">The sequence shown here is derived from an EMBL/GenBank/DDBJ whole genome shotgun (WGS) entry which is preliminary data.</text>
</comment>